<dbReference type="Pfam" id="PF01345">
    <property type="entry name" value="DUF11"/>
    <property type="match status" value="1"/>
</dbReference>
<feature type="domain" description="Ig-like" evidence="2">
    <location>
        <begin position="374"/>
        <end position="461"/>
    </location>
</feature>
<dbReference type="NCBIfam" id="TIGR04131">
    <property type="entry name" value="Bac_Flav_CTERM"/>
    <property type="match status" value="1"/>
</dbReference>
<dbReference type="InterPro" id="IPR047589">
    <property type="entry name" value="DUF11_rpt"/>
</dbReference>
<gene>
    <name evidence="3" type="ORF">M0M57_12710</name>
</gene>
<dbReference type="InterPro" id="IPR013783">
    <property type="entry name" value="Ig-like_fold"/>
</dbReference>
<keyword evidence="4" id="KW-1185">Reference proteome</keyword>
<proteinExistence type="predicted"/>
<dbReference type="PANTHER" id="PTHR34819:SF3">
    <property type="entry name" value="CELL SURFACE PROTEIN"/>
    <property type="match status" value="1"/>
</dbReference>
<dbReference type="InterPro" id="IPR001434">
    <property type="entry name" value="OmcB-like_DUF11"/>
</dbReference>
<dbReference type="InterPro" id="IPR044023">
    <property type="entry name" value="Ig_7"/>
</dbReference>
<dbReference type="Gene3D" id="2.60.40.10">
    <property type="entry name" value="Immunoglobulins"/>
    <property type="match status" value="1"/>
</dbReference>
<evidence type="ECO:0000313" key="3">
    <source>
        <dbReference type="EMBL" id="UPQ78476.1"/>
    </source>
</evidence>
<dbReference type="NCBIfam" id="TIGR01451">
    <property type="entry name" value="B_ant_repeat"/>
    <property type="match status" value="1"/>
</dbReference>
<feature type="domain" description="DUF11" evidence="1">
    <location>
        <begin position="1993"/>
        <end position="2107"/>
    </location>
</feature>
<dbReference type="Pfam" id="PF13585">
    <property type="entry name" value="CHU_C"/>
    <property type="match status" value="1"/>
</dbReference>
<evidence type="ECO:0000313" key="4">
    <source>
        <dbReference type="Proteomes" id="UP000830583"/>
    </source>
</evidence>
<sequence>MQFTTTFQRKAGLKYVLLFITYIAFQHGIHAQSVPEFATTISSQSNVDFSNNSIDGNLTTRARVRASSGIALGIGAYSGHLEIQFPSTLPANTTSFVKIQTDDNLLPALLGGSLGGLLSDVVGGILIGNQEFTVQAKNGGSVVLEGNSQIISQFSTNRLRIVVNKDNDYFIAITPNQSYDRIRLTNRVGSLVGLNNTKRLDVFGVYYIGTPDVCGGASYTSFEGSGLNLDLLGLGGAGVANPHFVLDANQNNYSRLSLGILAVAASIEQTVYFDGLSEPTDRFYIRMRVDPSLLALGVANNIQIIASNGPTVVQTVNLNSLLNLDLLTLLQGNQVARIPFAPNATVNRITVRYNSLLNVQLTQSLDLYDVIRTPAPPVITDEFSLNAKICAGSTAPLIAETGVGTELNWYSQPTGGTILATTASGEVFVTPVLNSNTSFYVSSKRIGCPEESIRLKVDVVVVNLPLASDITIPDELVACNGVIMLSPSSSIGGAVFKYYKDQLKTQEITTGFSGDAGVTYVKNETTGELSISGLNEIDSPYNYYISITVDGLCENEINTLKQVTVNYYSSLILQVSSTIEGCGSVNLRDAILNFDNSADIQYKFFDADSNPITEEQASSITTSGIYFIQSTSLSEVCSSSIEQVAVTINPVPTLEVSGTHYVVAQGNTFSLQATSTGTVVWFDSDGNQVNSTTVGPFDTIGFYTYTAVATIGNCFVSRTIFLTVTNPNECALLTERVYANTQNWSSILTGGVANASQAVDGNPQTFSTMVTGLGLLGVGTTWQTLQWNETISAGTPVKLKLGSEYSGLILAGAYSVIGTKRNAQGIPIEIGVLQPISGSLLNLLSGQNVFEYSFIPSDNTGPKDYDGVRIIVGSLLSIAQNVKVYEAYYDKQVTQLVCSPNNIKDVFFGALDLGVGVATATVGVSDALNSIDDDEATYATMFSGAGILAAAELTVEFRTPTLQGDSLHIVLSNPSTVLSMNLLTGFTIQMYLGDSPIGLPLDNESTLLSLTLLNGGTEAVMIVSPQTQVYDKIKIRLGGVASVLDILRIHYVKRVADTSVIGADVNNTIEVCQNDIVRLSVNPIECATFIWYDAPIDGNIVSTGSAYTVPSTLPSGTYTYYIQPIRFGCPAYERGVVTVVVGENAPANSISQVLINGSSETTLCSDVGSITLEAELNNSLTITNPIFYWYVFDGTNTVLIPNESSATLVIPNLAAGNYTYSVGLSSDEYCQTLEADRMTVSLTILPSSTEADINVSDVLVCANTDAVLTPSSSQLNPQFFWFFSNDNSQPITDGLVVDGATFTFLPNGQLTISGLTDANSPYTYYVGMSTDATCLNQTGDFKPVIVTVNDSGTPTTNNTDQSFCLADNPTLASIQINETNIVWYDLAVGGILLPSSTPLVSGSIYYAAFDASTGCESSVRLAITVTVNDASTPTTTDSTQDFCISDNPFIGDIQVNEADVVWYSAPTGGEALDVMSSLVDGATYYASLTDAATGCESSIRLAITVTLNDTETPSTNDTMQDFCLTDNPTIGDIQVNEPTITWYDFPTEGTALALTDNLVNNTTYYASLTDAITGCESSVRLAVSVTITDLPTPTTNNVNQTFCLINNPTIADIQVNETNIVWYATPTNGTALDSSTSLVNGGIYYAALFDVISGCESTIRLAITITIDDPSAPTTNNTMQDFCLIDNPTVADIQVNESTIVWYDSPSGGTALSLTTVLVDGAIYYAAFLANSGCESFERVAITVNIIDSATPTTNDSTQDFCLIDNPTVADIQVNESNIIWYASPTGGTVLSSSEALVGGAIYYASFDGIVACESSIRLAVTVTVSDGPTPTTTNNAQDFCSVDNPTIASIQVNEIGVIWYNSLTGGTALNITTPLTAGTYYAALVDPISGCESSIRLAITVSFSSSEAAFIQGGGESACVFEEVTYTTNSGMSNYNWTVLNGTIVSGGQSTDNFVTVSWTAISTGNVSVTYSDDCSGTNSASMTISIITCSDITITKTVDNPTPTIGQNVNFTITVSNVGSGNFQDVIVSEVIPSGYSFVSATASLGTYSNVSGIWTIPLLNGNQSATLVITVEVLSSGDYLNTAFIDISNPIDLDPDNNFASAEVEPLCLIVYNEFSPNGDGANETFRIDCIENFPNNKLEVYNRYGRLVFSQNGYNNNWDGTANVSGVVTRDEKLPGVLTTTFLILVKME</sequence>
<dbReference type="InterPro" id="IPR051172">
    <property type="entry name" value="Chlamydia_OmcB"/>
</dbReference>
<dbReference type="PANTHER" id="PTHR34819">
    <property type="entry name" value="LARGE CYSTEINE-RICH PERIPLASMIC PROTEIN OMCB"/>
    <property type="match status" value="1"/>
</dbReference>
<dbReference type="RefSeq" id="WP_248433401.1">
    <property type="nucleotide sequence ID" value="NZ_CP096205.1"/>
</dbReference>
<feature type="domain" description="Ig-like" evidence="2">
    <location>
        <begin position="1066"/>
        <end position="1141"/>
    </location>
</feature>
<dbReference type="EMBL" id="CP096205">
    <property type="protein sequence ID" value="UPQ78476.1"/>
    <property type="molecule type" value="Genomic_DNA"/>
</dbReference>
<feature type="domain" description="Ig-like" evidence="2">
    <location>
        <begin position="1513"/>
        <end position="1588"/>
    </location>
</feature>
<organism evidence="3 4">
    <name type="scientific">Flavobacterium azooxidireducens</name>
    <dbReference type="NCBI Taxonomy" id="1871076"/>
    <lineage>
        <taxon>Bacteria</taxon>
        <taxon>Pseudomonadati</taxon>
        <taxon>Bacteroidota</taxon>
        <taxon>Flavobacteriia</taxon>
        <taxon>Flavobacteriales</taxon>
        <taxon>Flavobacteriaceae</taxon>
        <taxon>Flavobacterium</taxon>
    </lineage>
</organism>
<dbReference type="Pfam" id="PF19081">
    <property type="entry name" value="Ig_7"/>
    <property type="match status" value="5"/>
</dbReference>
<accession>A0ABY4KDU0</accession>
<feature type="domain" description="Ig-like" evidence="2">
    <location>
        <begin position="1353"/>
        <end position="1428"/>
    </location>
</feature>
<name>A0ABY4KDU0_9FLAO</name>
<reference evidence="3" key="1">
    <citation type="submission" date="2022-04" db="EMBL/GenBank/DDBJ databases">
        <title>Consumption of N2O by Flavobacterium azooxidireducens sp. nov. isolated from Decomposing Leaf Litter of Phragmites australis (Cav.).</title>
        <authorList>
            <person name="Behrendt U."/>
            <person name="Spanner T."/>
            <person name="Augustin J."/>
            <person name="Horn M.A."/>
            <person name="Kolb S."/>
            <person name="Ulrich A."/>
        </authorList>
    </citation>
    <scope>NUCLEOTIDE SEQUENCE</scope>
    <source>
        <strain evidence="3">IGB 4-14</strain>
    </source>
</reference>
<evidence type="ECO:0000259" key="1">
    <source>
        <dbReference type="Pfam" id="PF01345"/>
    </source>
</evidence>
<evidence type="ECO:0000259" key="2">
    <source>
        <dbReference type="Pfam" id="PF19081"/>
    </source>
</evidence>
<protein>
    <submittedName>
        <fullName evidence="3">Gliding motility-associated C-terminal domain-containing protein</fullName>
    </submittedName>
</protein>
<feature type="domain" description="Ig-like" evidence="2">
    <location>
        <begin position="1670"/>
        <end position="1746"/>
    </location>
</feature>
<dbReference type="Proteomes" id="UP000830583">
    <property type="component" value="Chromosome"/>
</dbReference>
<dbReference type="InterPro" id="IPR026341">
    <property type="entry name" value="T9SS_type_B"/>
</dbReference>